<protein>
    <submittedName>
        <fullName evidence="2">Uncharacterized protein</fullName>
    </submittedName>
</protein>
<accession>A0A2T4Z7B2</accession>
<organism evidence="2 3">
    <name type="scientific">Desmospora activa DSM 45169</name>
    <dbReference type="NCBI Taxonomy" id="1121389"/>
    <lineage>
        <taxon>Bacteria</taxon>
        <taxon>Bacillati</taxon>
        <taxon>Bacillota</taxon>
        <taxon>Bacilli</taxon>
        <taxon>Bacillales</taxon>
        <taxon>Thermoactinomycetaceae</taxon>
        <taxon>Desmospora</taxon>
    </lineage>
</organism>
<proteinExistence type="predicted"/>
<dbReference type="AlphaFoldDB" id="A0A2T4Z7B2"/>
<name>A0A2T4Z7B2_9BACL</name>
<feature type="transmembrane region" description="Helical" evidence="1">
    <location>
        <begin position="126"/>
        <end position="145"/>
    </location>
</feature>
<dbReference type="InterPro" id="IPR047928">
    <property type="entry name" value="Perm_prefix_1"/>
</dbReference>
<gene>
    <name evidence="2" type="ORF">C8J48_0308</name>
</gene>
<keyword evidence="1" id="KW-0472">Membrane</keyword>
<dbReference type="Proteomes" id="UP000241639">
    <property type="component" value="Unassembled WGS sequence"/>
</dbReference>
<comment type="caution">
    <text evidence="2">The sequence shown here is derived from an EMBL/GenBank/DDBJ whole genome shotgun (WGS) entry which is preliminary data.</text>
</comment>
<keyword evidence="1" id="KW-1133">Transmembrane helix</keyword>
<evidence type="ECO:0000313" key="2">
    <source>
        <dbReference type="EMBL" id="PTM57755.1"/>
    </source>
</evidence>
<dbReference type="RefSeq" id="WP_107724630.1">
    <property type="nucleotide sequence ID" value="NZ_PZZP01000001.1"/>
</dbReference>
<evidence type="ECO:0000313" key="3">
    <source>
        <dbReference type="Proteomes" id="UP000241639"/>
    </source>
</evidence>
<evidence type="ECO:0000256" key="1">
    <source>
        <dbReference type="SAM" id="Phobius"/>
    </source>
</evidence>
<dbReference type="EMBL" id="PZZP01000001">
    <property type="protein sequence ID" value="PTM57755.1"/>
    <property type="molecule type" value="Genomic_DNA"/>
</dbReference>
<dbReference type="NCBIfam" id="NF038403">
    <property type="entry name" value="perm_prefix_1"/>
    <property type="match status" value="1"/>
</dbReference>
<feature type="transmembrane region" description="Helical" evidence="1">
    <location>
        <begin position="160"/>
        <end position="182"/>
    </location>
</feature>
<keyword evidence="3" id="KW-1185">Reference proteome</keyword>
<feature type="transmembrane region" description="Helical" evidence="1">
    <location>
        <begin position="100"/>
        <end position="120"/>
    </location>
</feature>
<reference evidence="2 3" key="1">
    <citation type="submission" date="2018-04" db="EMBL/GenBank/DDBJ databases">
        <title>Genomic Encyclopedia of Archaeal and Bacterial Type Strains, Phase II (KMG-II): from individual species to whole genera.</title>
        <authorList>
            <person name="Goeker M."/>
        </authorList>
    </citation>
    <scope>NUCLEOTIDE SEQUENCE [LARGE SCALE GENOMIC DNA]</scope>
    <source>
        <strain evidence="2 3">DSM 45169</strain>
    </source>
</reference>
<dbReference type="OrthoDB" id="2963492at2"/>
<keyword evidence="1" id="KW-0812">Transmembrane</keyword>
<feature type="transmembrane region" description="Helical" evidence="1">
    <location>
        <begin position="188"/>
        <end position="210"/>
    </location>
</feature>
<sequence length="222" mass="24195">MKKNKPIDGKVKAYIDNLFSGVGETQQLFDLKEELATNMKEKIADYHARGMEGEQAFKEAVISMGDLSGLVEDMRKRGQDTAKQAVYSTMTARISTAGTVAGVLLILFGLFTSAMLYFMNLSGNEVIGSGIFVVAGGTLFTYSVLTRETRKRFGMNKIRAAFYALAVGLLLFSLFTGLITRFATGETYSAIAATMVFFLGGAGLLLSLILTGTDRRKNQTDR</sequence>